<organism evidence="1 2">
    <name type="scientific">Lentzea tibetensis</name>
    <dbReference type="NCBI Taxonomy" id="2591470"/>
    <lineage>
        <taxon>Bacteria</taxon>
        <taxon>Bacillati</taxon>
        <taxon>Actinomycetota</taxon>
        <taxon>Actinomycetes</taxon>
        <taxon>Pseudonocardiales</taxon>
        <taxon>Pseudonocardiaceae</taxon>
        <taxon>Lentzea</taxon>
    </lineage>
</organism>
<gene>
    <name evidence="1" type="ORF">FKR81_12900</name>
</gene>
<name>A0A563EW50_9PSEU</name>
<dbReference type="RefSeq" id="WP_146351445.1">
    <property type="nucleotide sequence ID" value="NZ_VOBR01000007.1"/>
</dbReference>
<evidence type="ECO:0000313" key="1">
    <source>
        <dbReference type="EMBL" id="TWP51758.1"/>
    </source>
</evidence>
<sequence>MGSIAATNAVVVSTAVVLKNAAIRRRLGCLEVAGGTGESAGRGFLFIIAPVSWGSAARAVS</sequence>
<dbReference type="EMBL" id="VOBR01000007">
    <property type="protein sequence ID" value="TWP51758.1"/>
    <property type="molecule type" value="Genomic_DNA"/>
</dbReference>
<proteinExistence type="predicted"/>
<keyword evidence="2" id="KW-1185">Reference proteome</keyword>
<comment type="caution">
    <text evidence="1">The sequence shown here is derived from an EMBL/GenBank/DDBJ whole genome shotgun (WGS) entry which is preliminary data.</text>
</comment>
<evidence type="ECO:0000313" key="2">
    <source>
        <dbReference type="Proteomes" id="UP000316639"/>
    </source>
</evidence>
<protein>
    <submittedName>
        <fullName evidence="1">Uncharacterized protein</fullName>
    </submittedName>
</protein>
<dbReference type="AlphaFoldDB" id="A0A563EW50"/>
<accession>A0A563EW50</accession>
<reference evidence="1 2" key="1">
    <citation type="submission" date="2019-07" db="EMBL/GenBank/DDBJ databases">
        <title>Lentzea xizangensis sp. nov., isolated from Qinghai-Tibetan Plateau Soils.</title>
        <authorList>
            <person name="Huang J."/>
        </authorList>
    </citation>
    <scope>NUCLEOTIDE SEQUENCE [LARGE SCALE GENOMIC DNA]</scope>
    <source>
        <strain evidence="1 2">FXJ1.1311</strain>
    </source>
</reference>
<dbReference type="Proteomes" id="UP000316639">
    <property type="component" value="Unassembled WGS sequence"/>
</dbReference>